<protein>
    <submittedName>
        <fullName evidence="1">Uncharacterized protein</fullName>
    </submittedName>
</protein>
<sequence>MLLLPVAGFGPSKDVDWYCETERLLSLVQCCTFMCWLRFSFALLSTRKQPKMHIHLILTYTDERDYYCF</sequence>
<dbReference type="Proteomes" id="UP000000763">
    <property type="component" value="Chromosome 6"/>
</dbReference>
<reference evidence="2" key="1">
    <citation type="journal article" date="2005" name="Nature">
        <title>The map-based sequence of the rice genome.</title>
        <authorList>
            <consortium name="International rice genome sequencing project (IRGSP)"/>
            <person name="Matsumoto T."/>
            <person name="Wu J."/>
            <person name="Kanamori H."/>
            <person name="Katayose Y."/>
            <person name="Fujisawa M."/>
            <person name="Namiki N."/>
            <person name="Mizuno H."/>
            <person name="Yamamoto K."/>
            <person name="Antonio B.A."/>
            <person name="Baba T."/>
            <person name="Sakata K."/>
            <person name="Nagamura Y."/>
            <person name="Aoki H."/>
            <person name="Arikawa K."/>
            <person name="Arita K."/>
            <person name="Bito T."/>
            <person name="Chiden Y."/>
            <person name="Fujitsuka N."/>
            <person name="Fukunaka R."/>
            <person name="Hamada M."/>
            <person name="Harada C."/>
            <person name="Hayashi A."/>
            <person name="Hijishita S."/>
            <person name="Honda M."/>
            <person name="Hosokawa S."/>
            <person name="Ichikawa Y."/>
            <person name="Idonuma A."/>
            <person name="Iijima M."/>
            <person name="Ikeda M."/>
            <person name="Ikeno M."/>
            <person name="Ito K."/>
            <person name="Ito S."/>
            <person name="Ito T."/>
            <person name="Ito Y."/>
            <person name="Ito Y."/>
            <person name="Iwabuchi A."/>
            <person name="Kamiya K."/>
            <person name="Karasawa W."/>
            <person name="Kurita K."/>
            <person name="Katagiri S."/>
            <person name="Kikuta A."/>
            <person name="Kobayashi H."/>
            <person name="Kobayashi N."/>
            <person name="Machita K."/>
            <person name="Maehara T."/>
            <person name="Masukawa M."/>
            <person name="Mizubayashi T."/>
            <person name="Mukai Y."/>
            <person name="Nagasaki H."/>
            <person name="Nagata Y."/>
            <person name="Naito S."/>
            <person name="Nakashima M."/>
            <person name="Nakama Y."/>
            <person name="Nakamichi Y."/>
            <person name="Nakamura M."/>
            <person name="Meguro A."/>
            <person name="Negishi M."/>
            <person name="Ohta I."/>
            <person name="Ohta T."/>
            <person name="Okamoto M."/>
            <person name="Ono N."/>
            <person name="Saji S."/>
            <person name="Sakaguchi M."/>
            <person name="Sakai K."/>
            <person name="Shibata M."/>
            <person name="Shimokawa T."/>
            <person name="Song J."/>
            <person name="Takazaki Y."/>
            <person name="Terasawa K."/>
            <person name="Tsugane M."/>
            <person name="Tsuji K."/>
            <person name="Ueda S."/>
            <person name="Waki K."/>
            <person name="Yamagata H."/>
            <person name="Yamamoto M."/>
            <person name="Yamamoto S."/>
            <person name="Yamane H."/>
            <person name="Yoshiki S."/>
            <person name="Yoshihara R."/>
            <person name="Yukawa K."/>
            <person name="Zhong H."/>
            <person name="Yano M."/>
            <person name="Yuan Q."/>
            <person name="Ouyang S."/>
            <person name="Liu J."/>
            <person name="Jones K.M."/>
            <person name="Gansberger K."/>
            <person name="Moffat K."/>
            <person name="Hill J."/>
            <person name="Bera J."/>
            <person name="Fadrosh D."/>
            <person name="Jin S."/>
            <person name="Johri S."/>
            <person name="Kim M."/>
            <person name="Overton L."/>
            <person name="Reardon M."/>
            <person name="Tsitrin T."/>
            <person name="Vuong H."/>
            <person name="Weaver B."/>
            <person name="Ciecko A."/>
            <person name="Tallon L."/>
            <person name="Jackson J."/>
            <person name="Pai G."/>
            <person name="Aken S.V."/>
            <person name="Utterback T."/>
            <person name="Reidmuller S."/>
            <person name="Feldblyum T."/>
            <person name="Hsiao J."/>
            <person name="Zismann V."/>
            <person name="Iobst S."/>
            <person name="de Vazeille A.R."/>
            <person name="Buell C.R."/>
            <person name="Ying K."/>
            <person name="Li Y."/>
            <person name="Lu T."/>
            <person name="Huang Y."/>
            <person name="Zhao Q."/>
            <person name="Feng Q."/>
            <person name="Zhang L."/>
            <person name="Zhu J."/>
            <person name="Weng Q."/>
            <person name="Mu J."/>
            <person name="Lu Y."/>
            <person name="Fan D."/>
            <person name="Liu Y."/>
            <person name="Guan J."/>
            <person name="Zhang Y."/>
            <person name="Yu S."/>
            <person name="Liu X."/>
            <person name="Zhang Y."/>
            <person name="Hong G."/>
            <person name="Han B."/>
            <person name="Choisne N."/>
            <person name="Demange N."/>
            <person name="Orjeda G."/>
            <person name="Samain S."/>
            <person name="Cattolico L."/>
            <person name="Pelletier E."/>
            <person name="Couloux A."/>
            <person name="Segurens B."/>
            <person name="Wincker P."/>
            <person name="D'Hont A."/>
            <person name="Scarpelli C."/>
            <person name="Weissenbach J."/>
            <person name="Salanoubat M."/>
            <person name="Quetier F."/>
            <person name="Yu Y."/>
            <person name="Kim H.R."/>
            <person name="Rambo T."/>
            <person name="Currie J."/>
            <person name="Collura K."/>
            <person name="Luo M."/>
            <person name="Yang T."/>
            <person name="Ammiraju J.S.S."/>
            <person name="Engler F."/>
            <person name="Soderlund C."/>
            <person name="Wing R.A."/>
            <person name="Palmer L.E."/>
            <person name="de la Bastide M."/>
            <person name="Spiegel L."/>
            <person name="Nascimento L."/>
            <person name="Zutavern T."/>
            <person name="O'Shaughnessy A."/>
            <person name="Dike S."/>
            <person name="Dedhia N."/>
            <person name="Preston R."/>
            <person name="Balija V."/>
            <person name="McCombie W.R."/>
            <person name="Chow T."/>
            <person name="Chen H."/>
            <person name="Chung M."/>
            <person name="Chen C."/>
            <person name="Shaw J."/>
            <person name="Wu H."/>
            <person name="Hsiao K."/>
            <person name="Chao Y."/>
            <person name="Chu M."/>
            <person name="Cheng C."/>
            <person name="Hour A."/>
            <person name="Lee P."/>
            <person name="Lin S."/>
            <person name="Lin Y."/>
            <person name="Liou J."/>
            <person name="Liu S."/>
            <person name="Hsing Y."/>
            <person name="Raghuvanshi S."/>
            <person name="Mohanty A."/>
            <person name="Bharti A.K."/>
            <person name="Gaur A."/>
            <person name="Gupta V."/>
            <person name="Kumar D."/>
            <person name="Ravi V."/>
            <person name="Vij S."/>
            <person name="Kapur A."/>
            <person name="Khurana P."/>
            <person name="Khurana P."/>
            <person name="Khurana J.P."/>
            <person name="Tyagi A.K."/>
            <person name="Gaikwad K."/>
            <person name="Singh A."/>
            <person name="Dalal V."/>
            <person name="Srivastava S."/>
            <person name="Dixit A."/>
            <person name="Pal A.K."/>
            <person name="Ghazi I.A."/>
            <person name="Yadav M."/>
            <person name="Pandit A."/>
            <person name="Bhargava A."/>
            <person name="Sureshbabu K."/>
            <person name="Batra K."/>
            <person name="Sharma T.R."/>
            <person name="Mohapatra T."/>
            <person name="Singh N.K."/>
            <person name="Messing J."/>
            <person name="Nelson A.B."/>
            <person name="Fuks G."/>
            <person name="Kavchok S."/>
            <person name="Keizer G."/>
            <person name="Linton E."/>
            <person name="Llaca V."/>
            <person name="Song R."/>
            <person name="Tanyolac B."/>
            <person name="Young S."/>
            <person name="Ho-Il K."/>
            <person name="Hahn J.H."/>
            <person name="Sangsakoo G."/>
            <person name="Vanavichit A."/>
            <person name="de Mattos Luiz.A.T."/>
            <person name="Zimmer P.D."/>
            <person name="Malone G."/>
            <person name="Dellagostin O."/>
            <person name="de Oliveira A.C."/>
            <person name="Bevan M."/>
            <person name="Bancroft I."/>
            <person name="Minx P."/>
            <person name="Cordum H."/>
            <person name="Wilson R."/>
            <person name="Cheng Z."/>
            <person name="Jin W."/>
            <person name="Jiang J."/>
            <person name="Leong S.A."/>
            <person name="Iwama H."/>
            <person name="Gojobori T."/>
            <person name="Itoh T."/>
            <person name="Niimura Y."/>
            <person name="Fujii Y."/>
            <person name="Habara T."/>
            <person name="Sakai H."/>
            <person name="Sato Y."/>
            <person name="Wilson G."/>
            <person name="Kumar K."/>
            <person name="McCouch S."/>
            <person name="Juretic N."/>
            <person name="Hoen D."/>
            <person name="Wright S."/>
            <person name="Bruskiewich R."/>
            <person name="Bureau T."/>
            <person name="Miyao A."/>
            <person name="Hirochika H."/>
            <person name="Nishikawa T."/>
            <person name="Kadowaki K."/>
            <person name="Sugiura M."/>
            <person name="Burr B."/>
            <person name="Sasaki T."/>
        </authorList>
    </citation>
    <scope>NUCLEOTIDE SEQUENCE [LARGE SCALE GENOMIC DNA]</scope>
    <source>
        <strain evidence="2">cv. Nipponbare</strain>
    </source>
</reference>
<evidence type="ECO:0000313" key="2">
    <source>
        <dbReference type="Proteomes" id="UP000000763"/>
    </source>
</evidence>
<accession>Q5VS42</accession>
<name>Q5VS42_ORYSJ</name>
<reference evidence="2" key="2">
    <citation type="journal article" date="2008" name="Nucleic Acids Res.">
        <title>The rice annotation project database (RAP-DB): 2008 update.</title>
        <authorList>
            <consortium name="The rice annotation project (RAP)"/>
        </authorList>
    </citation>
    <scope>GENOME REANNOTATION</scope>
    <source>
        <strain evidence="2">cv. Nipponbare</strain>
    </source>
</reference>
<organism evidence="1 2">
    <name type="scientific">Oryza sativa subsp. japonica</name>
    <name type="common">Rice</name>
    <dbReference type="NCBI Taxonomy" id="39947"/>
    <lineage>
        <taxon>Eukaryota</taxon>
        <taxon>Viridiplantae</taxon>
        <taxon>Streptophyta</taxon>
        <taxon>Embryophyta</taxon>
        <taxon>Tracheophyta</taxon>
        <taxon>Spermatophyta</taxon>
        <taxon>Magnoliopsida</taxon>
        <taxon>Liliopsida</taxon>
        <taxon>Poales</taxon>
        <taxon>Poaceae</taxon>
        <taxon>BOP clade</taxon>
        <taxon>Oryzoideae</taxon>
        <taxon>Oryzeae</taxon>
        <taxon>Oryzinae</taxon>
        <taxon>Oryza</taxon>
        <taxon>Oryza sativa</taxon>
    </lineage>
</organism>
<dbReference type="EMBL" id="AP001168">
    <property type="protein sequence ID" value="BAD67733.1"/>
    <property type="molecule type" value="Genomic_DNA"/>
</dbReference>
<evidence type="ECO:0000313" key="1">
    <source>
        <dbReference type="EMBL" id="BAD67733.1"/>
    </source>
</evidence>
<dbReference type="AlphaFoldDB" id="Q5VS42"/>
<proteinExistence type="predicted"/>
<gene>
    <name evidence="1" type="primary">P0425F02.27</name>
</gene>